<feature type="transmembrane region" description="Helical" evidence="10">
    <location>
        <begin position="254"/>
        <end position="272"/>
    </location>
</feature>
<feature type="transmembrane region" description="Helical" evidence="10">
    <location>
        <begin position="387"/>
        <end position="408"/>
    </location>
</feature>
<comment type="subcellular location">
    <subcellularLocation>
        <location evidence="2">Membrane</location>
        <topology evidence="2">Multi-pass membrane protein</topology>
    </subcellularLocation>
    <subcellularLocation>
        <location evidence="9">Mitochondrion inner membrane</location>
        <topology evidence="9">Multi-pass membrane protein</topology>
    </subcellularLocation>
</comment>
<keyword evidence="9" id="KW-0349">Heme</keyword>
<dbReference type="Pfam" id="PF00115">
    <property type="entry name" value="COX1"/>
    <property type="match status" value="1"/>
</dbReference>
<evidence type="ECO:0000256" key="5">
    <source>
        <dbReference type="ARBA" id="ARBA00015947"/>
    </source>
</evidence>
<evidence type="ECO:0000259" key="11">
    <source>
        <dbReference type="PROSITE" id="PS50855"/>
    </source>
</evidence>
<dbReference type="GO" id="GO:0006123">
    <property type="term" value="P:mitochondrial electron transport, cytochrome c to oxygen"/>
    <property type="evidence" value="ECO:0007669"/>
    <property type="project" value="TreeGrafter"/>
</dbReference>
<accession>A0A2D1GRT2</accession>
<dbReference type="GeneID" id="34948992"/>
<dbReference type="AlphaFoldDB" id="A0A2D1GRT2"/>
<evidence type="ECO:0000256" key="8">
    <source>
        <dbReference type="ARBA" id="ARBA00023136"/>
    </source>
</evidence>
<dbReference type="InterPro" id="IPR000883">
    <property type="entry name" value="Cyt_C_Oxase_1"/>
</dbReference>
<dbReference type="GO" id="GO:0005743">
    <property type="term" value="C:mitochondrial inner membrane"/>
    <property type="evidence" value="ECO:0007669"/>
    <property type="project" value="UniProtKB-SubCell"/>
</dbReference>
<dbReference type="InterPro" id="IPR036927">
    <property type="entry name" value="Cyt_c_oxase-like_su1_sf"/>
</dbReference>
<dbReference type="GO" id="GO:0015990">
    <property type="term" value="P:electron transport coupled proton transport"/>
    <property type="evidence" value="ECO:0007669"/>
    <property type="project" value="TreeGrafter"/>
</dbReference>
<feature type="transmembrane region" description="Helical" evidence="10">
    <location>
        <begin position="349"/>
        <end position="375"/>
    </location>
</feature>
<gene>
    <name evidence="12" type="primary">cox1</name>
</gene>
<comment type="pathway">
    <text evidence="3 9">Energy metabolism; oxidative phosphorylation.</text>
</comment>
<keyword evidence="6 9" id="KW-0812">Transmembrane</keyword>
<comment type="similarity">
    <text evidence="4 9">Belongs to the heme-copper respiratory oxidase family.</text>
</comment>
<comment type="function">
    <text evidence="9">Component of the cytochrome c oxidase, the last enzyme in the mitochondrial electron transport chain which drives oxidative phosphorylation. The respiratory chain contains 3 multisubunit complexes succinate dehydrogenase (complex II, CII), ubiquinol-cytochrome c oxidoreductase (cytochrome b-c1 complex, complex III, CIII) and cytochrome c oxidase (complex IV, CIV), that cooperate to transfer electrons derived from NADH and succinate to molecular oxygen, creating an electrochemical gradient over the inner membrane that drives transmembrane transport and the ATP synthase. Cytochrome c oxidase is the component of the respiratory chain that catalyzes the reduction of oxygen to water. Electrons originating from reduced cytochrome c in the intermembrane space (IMS) are transferred via the dinuclear copper A center (CU(A)) of subunit 2 and heme A of subunit 1 to the active site in subunit 1, a binuclear center (BNC) formed by heme A3 and copper B (CU(B)). The BNC reduces molecular oxygen to 2 water molecules using 4 electrons from cytochrome c in the IMS and 4 protons from the mitochondrial matrix.</text>
</comment>
<evidence type="ECO:0000256" key="10">
    <source>
        <dbReference type="SAM" id="Phobius"/>
    </source>
</evidence>
<name>A0A2D1GRT2_9PLAT</name>
<dbReference type="PRINTS" id="PR01165">
    <property type="entry name" value="CYCOXIDASEI"/>
</dbReference>
<keyword evidence="9" id="KW-0679">Respiratory chain</keyword>
<evidence type="ECO:0000256" key="9">
    <source>
        <dbReference type="RuleBase" id="RU000369"/>
    </source>
</evidence>
<dbReference type="EC" id="7.1.1.9" evidence="9"/>
<dbReference type="PANTHER" id="PTHR10422">
    <property type="entry name" value="CYTOCHROME C OXIDASE SUBUNIT 1"/>
    <property type="match status" value="1"/>
</dbReference>
<geneLocation type="mitochondrion" evidence="12"/>
<dbReference type="SUPFAM" id="SSF81442">
    <property type="entry name" value="Cytochrome c oxidase subunit I-like"/>
    <property type="match status" value="1"/>
</dbReference>
<evidence type="ECO:0000313" key="12">
    <source>
        <dbReference type="EMBL" id="ATN95417.1"/>
    </source>
</evidence>
<feature type="transmembrane region" description="Helical" evidence="10">
    <location>
        <begin position="314"/>
        <end position="337"/>
    </location>
</feature>
<evidence type="ECO:0000256" key="7">
    <source>
        <dbReference type="ARBA" id="ARBA00022989"/>
    </source>
</evidence>
<comment type="cofactor">
    <cofactor evidence="1">
        <name>heme</name>
        <dbReference type="ChEBI" id="CHEBI:30413"/>
    </cofactor>
</comment>
<sequence>MFNNIINYFSVFNYLESWLFTLDHKRIGLIYTFIGIWAGFIGLGLSFLIRIQMLEPYYNVIPIEVYNNIITNHGLIMIFFFLMPVLIGGFGNYLIPLFLNLSDLNLPRLNALSAWLLLPSSICLLISLYKGNSGIGWTFYPPLSNNSFMSGNGTDFLMFSLHLAGVSSILSSINFISTIIGSIYGFINYNRISLIIWSYLFTSILLLFSLPVLAAAITMLLLDRNFNTCFFDPSGGGDPLLLQHMFWFFGHPEVYVLILPGFGIISHISLNLSNNDEVFGYMGLVFASFSIVCLGSVVWGHHMFVVGMDIKTTIFFSSVTMIIGVPTGIKIFSWLFMLLGGNVRKNDYIFWWIMTFIILFTIGGVTGIVLSASLLDNLLHDTWFVVAHFHYVFSLGSYSSVVISLLWWWPLISGLTLNSYLVLTHCFISSIGFNLSFFPMHYFGFCGLPRRVCVYDEIFSNLSILCTFGSFIAIISAFFLVYILWESLNCCNNVVGIWESFSSSINTYIIPFIYHNTYGINTMNHIENIV</sequence>
<dbReference type="GO" id="GO:0004129">
    <property type="term" value="F:cytochrome-c oxidase activity"/>
    <property type="evidence" value="ECO:0007669"/>
    <property type="project" value="UniProtKB-EC"/>
</dbReference>
<evidence type="ECO:0000256" key="6">
    <source>
        <dbReference type="ARBA" id="ARBA00022692"/>
    </source>
</evidence>
<comment type="catalytic activity">
    <reaction evidence="9">
        <text>4 Fe(II)-[cytochrome c] + O2 + 8 H(+)(in) = 4 Fe(III)-[cytochrome c] + 2 H2O + 4 H(+)(out)</text>
        <dbReference type="Rhea" id="RHEA:11436"/>
        <dbReference type="Rhea" id="RHEA-COMP:10350"/>
        <dbReference type="Rhea" id="RHEA-COMP:14399"/>
        <dbReference type="ChEBI" id="CHEBI:15377"/>
        <dbReference type="ChEBI" id="CHEBI:15378"/>
        <dbReference type="ChEBI" id="CHEBI:15379"/>
        <dbReference type="ChEBI" id="CHEBI:29033"/>
        <dbReference type="ChEBI" id="CHEBI:29034"/>
        <dbReference type="EC" id="7.1.1.9"/>
    </reaction>
</comment>
<dbReference type="UniPathway" id="UPA00705"/>
<organism evidence="12">
    <name type="scientific">Paratetraonchoides inermis</name>
    <dbReference type="NCBI Taxonomy" id="2048240"/>
    <lineage>
        <taxon>Eukaryota</taxon>
        <taxon>Metazoa</taxon>
        <taxon>Spiralia</taxon>
        <taxon>Lophotrochozoa</taxon>
        <taxon>Platyhelminthes</taxon>
        <taxon>Monogenea</taxon>
        <taxon>Monopisthocotylea</taxon>
        <taxon>Dactylogyridea</taxon>
        <taxon>Tetraonchoididae</taxon>
        <taxon>Paratetraonchoides</taxon>
    </lineage>
</organism>
<feature type="transmembrane region" description="Helical" evidence="10">
    <location>
        <begin position="420"/>
        <end position="442"/>
    </location>
</feature>
<dbReference type="RefSeq" id="YP_009442307.1">
    <property type="nucleotide sequence ID" value="NC_036305.1"/>
</dbReference>
<feature type="transmembrane region" description="Helical" evidence="10">
    <location>
        <begin position="156"/>
        <end position="187"/>
    </location>
</feature>
<dbReference type="EMBL" id="KY856918">
    <property type="protein sequence ID" value="ATN95417.1"/>
    <property type="molecule type" value="Genomic_DNA"/>
</dbReference>
<dbReference type="PROSITE" id="PS00077">
    <property type="entry name" value="COX1_CUB"/>
    <property type="match status" value="1"/>
</dbReference>
<keyword evidence="9 12" id="KW-0496">Mitochondrion</keyword>
<keyword evidence="9" id="KW-0408">Iron</keyword>
<keyword evidence="7 10" id="KW-1133">Transmembrane helix</keyword>
<keyword evidence="9" id="KW-0999">Mitochondrion inner membrane</keyword>
<protein>
    <recommendedName>
        <fullName evidence="5 9">Cytochrome c oxidase subunit 1</fullName>
        <ecNumber evidence="9">7.1.1.9</ecNumber>
    </recommendedName>
</protein>
<dbReference type="GO" id="GO:0020037">
    <property type="term" value="F:heme binding"/>
    <property type="evidence" value="ECO:0007669"/>
    <property type="project" value="InterPro"/>
</dbReference>
<keyword evidence="9" id="KW-0479">Metal-binding</keyword>
<dbReference type="InterPro" id="IPR023616">
    <property type="entry name" value="Cyt_c_oxase-like_su1_dom"/>
</dbReference>
<dbReference type="GO" id="GO:0046872">
    <property type="term" value="F:metal ion binding"/>
    <property type="evidence" value="ECO:0007669"/>
    <property type="project" value="UniProtKB-KW"/>
</dbReference>
<feature type="transmembrane region" description="Helical" evidence="10">
    <location>
        <begin position="199"/>
        <end position="222"/>
    </location>
</feature>
<proteinExistence type="inferred from homology"/>
<keyword evidence="8 9" id="KW-0472">Membrane</keyword>
<dbReference type="PANTHER" id="PTHR10422:SF18">
    <property type="entry name" value="CYTOCHROME C OXIDASE SUBUNIT 1"/>
    <property type="match status" value="1"/>
</dbReference>
<evidence type="ECO:0000256" key="3">
    <source>
        <dbReference type="ARBA" id="ARBA00004673"/>
    </source>
</evidence>
<feature type="transmembrane region" description="Helical" evidence="10">
    <location>
        <begin position="462"/>
        <end position="485"/>
    </location>
</feature>
<evidence type="ECO:0000256" key="4">
    <source>
        <dbReference type="ARBA" id="ARBA00009578"/>
    </source>
</evidence>
<keyword evidence="9" id="KW-0249">Electron transport</keyword>
<evidence type="ECO:0000256" key="2">
    <source>
        <dbReference type="ARBA" id="ARBA00004141"/>
    </source>
</evidence>
<keyword evidence="9" id="KW-0186">Copper</keyword>
<feature type="transmembrane region" description="Helical" evidence="10">
    <location>
        <begin position="73"/>
        <end position="99"/>
    </location>
</feature>
<dbReference type="Gene3D" id="1.20.210.10">
    <property type="entry name" value="Cytochrome c oxidase-like, subunit I domain"/>
    <property type="match status" value="1"/>
</dbReference>
<feature type="transmembrane region" description="Helical" evidence="10">
    <location>
        <begin position="29"/>
        <end position="53"/>
    </location>
</feature>
<dbReference type="InterPro" id="IPR023615">
    <property type="entry name" value="Cyt_c_Oxase_su1_BS"/>
</dbReference>
<evidence type="ECO:0000256" key="1">
    <source>
        <dbReference type="ARBA" id="ARBA00001971"/>
    </source>
</evidence>
<keyword evidence="9" id="KW-0813">Transport</keyword>
<reference evidence="12" key="1">
    <citation type="journal article" date="2017" name="Parasit. Vectors">
        <title>Sequencing of the complete mitochondrial genome of a fish-parasitic flatworm Paratetraonchoides inermis (Platyhelminthes: Monogenea): tRNA gene arrangement reshuffling and implications for phylogeny.</title>
        <authorList>
            <person name="Zhang D."/>
            <person name="Zou H."/>
            <person name="Wu S.G."/>
            <person name="Li M."/>
            <person name="Jakovlic I."/>
            <person name="Zhang J."/>
            <person name="Chen R."/>
            <person name="Wang G.T."/>
            <person name="Li W.X."/>
        </authorList>
    </citation>
    <scope>NUCLEOTIDE SEQUENCE</scope>
</reference>
<feature type="transmembrane region" description="Helical" evidence="10">
    <location>
        <begin position="111"/>
        <end position="129"/>
    </location>
</feature>
<dbReference type="PROSITE" id="PS50855">
    <property type="entry name" value="COX1"/>
    <property type="match status" value="1"/>
</dbReference>
<feature type="domain" description="Cytochrome oxidase subunit I profile" evidence="11">
    <location>
        <begin position="18"/>
        <end position="488"/>
    </location>
</feature>
<feature type="transmembrane region" description="Helical" evidence="10">
    <location>
        <begin position="279"/>
        <end position="302"/>
    </location>
</feature>